<feature type="region of interest" description="Disordered" evidence="1">
    <location>
        <begin position="86"/>
        <end position="131"/>
    </location>
</feature>
<name>A0ABR1X3D0_9PEZI</name>
<dbReference type="Proteomes" id="UP001433268">
    <property type="component" value="Unassembled WGS sequence"/>
</dbReference>
<feature type="compositionally biased region" description="Low complexity" evidence="1">
    <location>
        <begin position="114"/>
        <end position="131"/>
    </location>
</feature>
<protein>
    <recommendedName>
        <fullName evidence="4">ORP1 like protein</fullName>
    </recommendedName>
</protein>
<feature type="compositionally biased region" description="Polar residues" evidence="1">
    <location>
        <begin position="780"/>
        <end position="827"/>
    </location>
</feature>
<evidence type="ECO:0000256" key="1">
    <source>
        <dbReference type="SAM" id="MobiDB-lite"/>
    </source>
</evidence>
<evidence type="ECO:0008006" key="4">
    <source>
        <dbReference type="Google" id="ProtNLM"/>
    </source>
</evidence>
<feature type="region of interest" description="Disordered" evidence="1">
    <location>
        <begin position="547"/>
        <end position="572"/>
    </location>
</feature>
<reference evidence="2 3" key="1">
    <citation type="submission" date="2023-01" db="EMBL/GenBank/DDBJ databases">
        <title>Analysis of 21 Apiospora genomes using comparative genomics revels a genus with tremendous synthesis potential of carbohydrate active enzymes and secondary metabolites.</title>
        <authorList>
            <person name="Sorensen T."/>
        </authorList>
    </citation>
    <scope>NUCLEOTIDE SEQUENCE [LARGE SCALE GENOMIC DNA]</scope>
    <source>
        <strain evidence="2 3">CBS 114990</strain>
    </source>
</reference>
<accession>A0ABR1X3D0</accession>
<comment type="caution">
    <text evidence="2">The sequence shown here is derived from an EMBL/GenBank/DDBJ whole genome shotgun (WGS) entry which is preliminary data.</text>
</comment>
<keyword evidence="3" id="KW-1185">Reference proteome</keyword>
<feature type="compositionally biased region" description="Polar residues" evidence="1">
    <location>
        <begin position="1"/>
        <end position="11"/>
    </location>
</feature>
<feature type="region of interest" description="Disordered" evidence="1">
    <location>
        <begin position="447"/>
        <end position="473"/>
    </location>
</feature>
<evidence type="ECO:0000313" key="3">
    <source>
        <dbReference type="Proteomes" id="UP001433268"/>
    </source>
</evidence>
<feature type="compositionally biased region" description="Polar residues" evidence="1">
    <location>
        <begin position="19"/>
        <end position="42"/>
    </location>
</feature>
<feature type="compositionally biased region" description="Polar residues" evidence="1">
    <location>
        <begin position="86"/>
        <end position="95"/>
    </location>
</feature>
<feature type="compositionally biased region" description="Polar residues" evidence="1">
    <location>
        <begin position="760"/>
        <end position="771"/>
    </location>
</feature>
<gene>
    <name evidence="2" type="ORF">PG997_004886</name>
</gene>
<feature type="compositionally biased region" description="Basic residues" evidence="1">
    <location>
        <begin position="547"/>
        <end position="557"/>
    </location>
</feature>
<proteinExistence type="predicted"/>
<evidence type="ECO:0000313" key="2">
    <source>
        <dbReference type="EMBL" id="KAK8089925.1"/>
    </source>
</evidence>
<feature type="region of interest" description="Disordered" evidence="1">
    <location>
        <begin position="1"/>
        <end position="70"/>
    </location>
</feature>
<dbReference type="RefSeq" id="XP_066672819.1">
    <property type="nucleotide sequence ID" value="XM_066809201.1"/>
</dbReference>
<organism evidence="2 3">
    <name type="scientific">Apiospora hydei</name>
    <dbReference type="NCBI Taxonomy" id="1337664"/>
    <lineage>
        <taxon>Eukaryota</taxon>
        <taxon>Fungi</taxon>
        <taxon>Dikarya</taxon>
        <taxon>Ascomycota</taxon>
        <taxon>Pezizomycotina</taxon>
        <taxon>Sordariomycetes</taxon>
        <taxon>Xylariomycetidae</taxon>
        <taxon>Amphisphaeriales</taxon>
        <taxon>Apiosporaceae</taxon>
        <taxon>Apiospora</taxon>
    </lineage>
</organism>
<dbReference type="GeneID" id="92042261"/>
<sequence>MDVTAMLNTSGAAKRAEQEGSSGPTPTQSVIDGSTACSSIVPTPSPEKTPPRRTCESRASNRSRTPWDAGGYSLGLTLDIKSTQQPNVQTTTIQGESPVDTASPESLRHKFSDSHSSLSSYTSSANSASHSRFSSMSTVSGFQIGAGLTDMVTLDAGCDNLDSAVSRMSVMDNTRRASNRDGGGFSPSGMGSDDPTSMPQQGAGGPPKLAHQRFPDSHPSWMKGGLCRNRNTTVTITALVWQLVGKLIPLQLQVFLYPLIPWVHYFSPREFRPDLSYLAPPDLSKVHKRALSAPDFAAIGAIDQIFPSLPQTFQPTPPPSHQGDIRSSYNMDALSASPVDNTVASTSSDIKCMYMDNCDTGSQPRKAISHIFGRNKLCTRMIPQHVWVHFCRKHYQRSRYRNAQEWAKIQCELVQKQIQRVQSWSDDNKRAGQSGVVQDWSLSVRKREQKRLDDKGTSGKKRPYRDESEDDDETIDRAVLNGTAVPAWLLNKCGSGYATEQIEEIVAHLKSEMDQNRLTQIPDIEILPNISTDMPEDGKSKVVVKRKTSNANSHKRSQSVGVPLPPPMTRRSSQQNYYDALHTSPIDKRQRVAEFGSYGERRPSIGLAQVPERAVPTMGRMHHQLPHRPAFANIRETQTEDSFYEEDDGRNAHYSLGGPLPTPSAVRQPMQAMTNQMEPSRPIHQRSQSEMGTFQHNNSNFTFRSPSTVSYPTMPQNYPDPTAYDNTYLRNDAGFGTTTGPPGYYDDMPMNRQYQTQQLWASPAQAPTSAYGSVRHSRHQSTSAVPQLVPRSSPSDMQASGVRNTSFDNSQLGHNRMQSMSMYNTRR</sequence>
<feature type="region of interest" description="Disordered" evidence="1">
    <location>
        <begin position="760"/>
        <end position="827"/>
    </location>
</feature>
<dbReference type="EMBL" id="JAQQWN010000004">
    <property type="protein sequence ID" value="KAK8089925.1"/>
    <property type="molecule type" value="Genomic_DNA"/>
</dbReference>
<feature type="region of interest" description="Disordered" evidence="1">
    <location>
        <begin position="171"/>
        <end position="215"/>
    </location>
</feature>